<dbReference type="InterPro" id="IPR002081">
    <property type="entry name" value="Cryptochrome/DNA_photolyase_1"/>
</dbReference>
<dbReference type="Gene3D" id="1.10.579.10">
    <property type="entry name" value="DNA Cyclobutane Dipyrimidine Photolyase, subunit A, domain 3"/>
    <property type="match status" value="1"/>
</dbReference>
<comment type="caution">
    <text evidence="6">The sequence shown here is derived from an EMBL/GenBank/DDBJ whole genome shotgun (WGS) entry which is preliminary data.</text>
</comment>
<keyword evidence="2 3" id="KW-0274">FAD</keyword>
<feature type="binding site" evidence="3">
    <location>
        <position position="269"/>
    </location>
    <ligand>
        <name>FAD</name>
        <dbReference type="ChEBI" id="CHEBI:57692"/>
    </ligand>
</feature>
<evidence type="ECO:0000256" key="3">
    <source>
        <dbReference type="PIRSR" id="PIRSR602081-1"/>
    </source>
</evidence>
<keyword evidence="4" id="KW-0157">Chromophore</keyword>
<keyword evidence="1 3" id="KW-0285">Flavoprotein</keyword>
<dbReference type="RefSeq" id="WP_144995313.1">
    <property type="nucleotide sequence ID" value="NZ_VNJK01000008.1"/>
</dbReference>
<dbReference type="SUPFAM" id="SSF48173">
    <property type="entry name" value="Cryptochrome/photolyase FAD-binding domain"/>
    <property type="match status" value="1"/>
</dbReference>
<proteinExistence type="inferred from homology"/>
<dbReference type="Proteomes" id="UP000318102">
    <property type="component" value="Unassembled WGS sequence"/>
</dbReference>
<dbReference type="InterPro" id="IPR006050">
    <property type="entry name" value="DNA_photolyase_N"/>
</dbReference>
<dbReference type="Gene3D" id="1.25.40.80">
    <property type="match status" value="1"/>
</dbReference>
<dbReference type="OrthoDB" id="9772484at2"/>
<evidence type="ECO:0000256" key="4">
    <source>
        <dbReference type="RuleBase" id="RU004182"/>
    </source>
</evidence>
<dbReference type="EMBL" id="VNJK01000008">
    <property type="protein sequence ID" value="TVX85257.1"/>
    <property type="molecule type" value="Genomic_DNA"/>
</dbReference>
<dbReference type="GO" id="GO:0003904">
    <property type="term" value="F:deoxyribodipyrimidine photo-lyase activity"/>
    <property type="evidence" value="ECO:0007669"/>
    <property type="project" value="TreeGrafter"/>
</dbReference>
<dbReference type="InterPro" id="IPR036134">
    <property type="entry name" value="Crypto/Photolyase_FAD-like_sf"/>
</dbReference>
<dbReference type="PANTHER" id="PTHR11455:SF9">
    <property type="entry name" value="CRYPTOCHROME CIRCADIAN CLOCK 5 ISOFORM X1"/>
    <property type="match status" value="1"/>
</dbReference>
<dbReference type="PROSITE" id="PS51645">
    <property type="entry name" value="PHR_CRY_ALPHA_BETA"/>
    <property type="match status" value="1"/>
</dbReference>
<dbReference type="GO" id="GO:0003677">
    <property type="term" value="F:DNA binding"/>
    <property type="evidence" value="ECO:0007669"/>
    <property type="project" value="TreeGrafter"/>
</dbReference>
<comment type="similarity">
    <text evidence="4">Belongs to the DNA photolyase family.</text>
</comment>
<reference evidence="6 7" key="1">
    <citation type="submission" date="2019-07" db="EMBL/GenBank/DDBJ databases">
        <authorList>
            <person name="Kim J."/>
        </authorList>
    </citation>
    <scope>NUCLEOTIDE SEQUENCE [LARGE SCALE GENOMIC DNA]</scope>
    <source>
        <strain evidence="6 7">N4</strain>
    </source>
</reference>
<sequence length="457" mass="53336">MYVWFHRRDLRTTDMRLFDKLRSLHMPGIHILVLDPALLDECRAREHSGRHFLQQVSRLQQNYQQANQHLVIAYGSPDQVLLLLAANYPLQIVAFHEDLTPYAKQRDQTLIDTAQACGLKTITDIDHMLIDADSFDHFANRDQPYKVFTPFYNKWKQAMHLFAEPPMLTSLNDLETVQVSPSTIQDFSIPLWLYDALQSTSPSFSEEEPQKKLQNFLAEKLPDYERGRDRYGWSHTSQMSGYINTGAISIRQVYEQVAAQDKSSYVDSWVRQLAWRDFYLYQALRNPDYFSYEQKFDWSGFNTDAFNYWAEAKTGIPIIDAAMTQLKETGAMPNRLRMVTAMFLTKQLLCPFFYGEAYFRDKLADYDHVLNRGGWLWSSSLGYDAAPYFRVMNPVRQSETYDPSGSYIRQWLPQIAHLSDKAIHQPQANAIVDLKQARIRAIEQYSLLLKQNKQQNK</sequence>
<feature type="binding site" evidence="3">
    <location>
        <begin position="272"/>
        <end position="279"/>
    </location>
    <ligand>
        <name>FAD</name>
        <dbReference type="ChEBI" id="CHEBI:57692"/>
    </ligand>
</feature>
<feature type="binding site" evidence="3">
    <location>
        <position position="224"/>
    </location>
    <ligand>
        <name>FAD</name>
        <dbReference type="ChEBI" id="CHEBI:57692"/>
    </ligand>
</feature>
<dbReference type="Gene3D" id="3.40.50.620">
    <property type="entry name" value="HUPs"/>
    <property type="match status" value="1"/>
</dbReference>
<evidence type="ECO:0000256" key="1">
    <source>
        <dbReference type="ARBA" id="ARBA00022630"/>
    </source>
</evidence>
<organism evidence="6 7">
    <name type="scientific">Paenibacillus agilis</name>
    <dbReference type="NCBI Taxonomy" id="3020863"/>
    <lineage>
        <taxon>Bacteria</taxon>
        <taxon>Bacillati</taxon>
        <taxon>Bacillota</taxon>
        <taxon>Bacilli</taxon>
        <taxon>Bacillales</taxon>
        <taxon>Paenibacillaceae</taxon>
        <taxon>Paenibacillus</taxon>
    </lineage>
</organism>
<keyword evidence="7" id="KW-1185">Reference proteome</keyword>
<dbReference type="GO" id="GO:0071949">
    <property type="term" value="F:FAD binding"/>
    <property type="evidence" value="ECO:0007669"/>
    <property type="project" value="TreeGrafter"/>
</dbReference>
<dbReference type="Pfam" id="PF03441">
    <property type="entry name" value="FAD_binding_7"/>
    <property type="match status" value="1"/>
</dbReference>
<dbReference type="AlphaFoldDB" id="A0A559IC76"/>
<dbReference type="Pfam" id="PF00875">
    <property type="entry name" value="DNA_photolyase"/>
    <property type="match status" value="1"/>
</dbReference>
<feature type="binding site" evidence="3">
    <location>
        <begin position="236"/>
        <end position="240"/>
    </location>
    <ligand>
        <name>FAD</name>
        <dbReference type="ChEBI" id="CHEBI:57692"/>
    </ligand>
</feature>
<dbReference type="InterPro" id="IPR014729">
    <property type="entry name" value="Rossmann-like_a/b/a_fold"/>
</dbReference>
<dbReference type="PANTHER" id="PTHR11455">
    <property type="entry name" value="CRYPTOCHROME"/>
    <property type="match status" value="1"/>
</dbReference>
<name>A0A559IC76_9BACL</name>
<dbReference type="InterPro" id="IPR036155">
    <property type="entry name" value="Crypto/Photolyase_N_sf"/>
</dbReference>
<dbReference type="InterPro" id="IPR005101">
    <property type="entry name" value="Cryptochr/Photolyase_FAD-bd"/>
</dbReference>
<feature type="binding site" evidence="3">
    <location>
        <begin position="365"/>
        <end position="367"/>
    </location>
    <ligand>
        <name>FAD</name>
        <dbReference type="ChEBI" id="CHEBI:57692"/>
    </ligand>
</feature>
<accession>A0A559IC76</accession>
<protein>
    <submittedName>
        <fullName evidence="6">Deoxyribodipyrimidine photo-lyase</fullName>
    </submittedName>
</protein>
<dbReference type="SUPFAM" id="SSF52425">
    <property type="entry name" value="Cryptochrome/photolyase, N-terminal domain"/>
    <property type="match status" value="1"/>
</dbReference>
<gene>
    <name evidence="6" type="ORF">FPZ44_25385</name>
</gene>
<evidence type="ECO:0000313" key="6">
    <source>
        <dbReference type="EMBL" id="TVX85257.1"/>
    </source>
</evidence>
<evidence type="ECO:0000313" key="7">
    <source>
        <dbReference type="Proteomes" id="UP000318102"/>
    </source>
</evidence>
<feature type="domain" description="Photolyase/cryptochrome alpha/beta" evidence="5">
    <location>
        <begin position="1"/>
        <end position="129"/>
    </location>
</feature>
<comment type="cofactor">
    <cofactor evidence="3">
        <name>FAD</name>
        <dbReference type="ChEBI" id="CHEBI:57692"/>
    </cofactor>
    <text evidence="3">Binds 1 FAD per subunit.</text>
</comment>
<dbReference type="PRINTS" id="PR00147">
    <property type="entry name" value="DNAPHOTLYASE"/>
</dbReference>
<evidence type="ECO:0000256" key="2">
    <source>
        <dbReference type="ARBA" id="ARBA00022827"/>
    </source>
</evidence>
<evidence type="ECO:0000259" key="5">
    <source>
        <dbReference type="PROSITE" id="PS51645"/>
    </source>
</evidence>